<feature type="domain" description="Translation initiation factor IF-2 N-terminal" evidence="1">
    <location>
        <begin position="1"/>
        <end position="48"/>
    </location>
</feature>
<dbReference type="Pfam" id="PF04760">
    <property type="entry name" value="IF2_N"/>
    <property type="match status" value="1"/>
</dbReference>
<feature type="non-terminal residue" evidence="2">
    <location>
        <position position="85"/>
    </location>
</feature>
<dbReference type="EMBL" id="UINC01187806">
    <property type="protein sequence ID" value="SVE00725.1"/>
    <property type="molecule type" value="Genomic_DNA"/>
</dbReference>
<dbReference type="SUPFAM" id="SSF46955">
    <property type="entry name" value="Putative DNA-binding domain"/>
    <property type="match status" value="1"/>
</dbReference>
<name>A0A383A0J9_9ZZZZ</name>
<dbReference type="Gene3D" id="3.30.56.50">
    <property type="entry name" value="Putative DNA-binding domain, N-terminal subdomain of bacterial translation initiation factor IF2"/>
    <property type="match status" value="1"/>
</dbReference>
<evidence type="ECO:0000313" key="2">
    <source>
        <dbReference type="EMBL" id="SVE00725.1"/>
    </source>
</evidence>
<organism evidence="2">
    <name type="scientific">marine metagenome</name>
    <dbReference type="NCBI Taxonomy" id="408172"/>
    <lineage>
        <taxon>unclassified sequences</taxon>
        <taxon>metagenomes</taxon>
        <taxon>ecological metagenomes</taxon>
    </lineage>
</organism>
<dbReference type="AlphaFoldDB" id="A0A383A0J9"/>
<dbReference type="InterPro" id="IPR006847">
    <property type="entry name" value="IF2_N"/>
</dbReference>
<protein>
    <recommendedName>
        <fullName evidence="1">Translation initiation factor IF-2 N-terminal domain-containing protein</fullName>
    </recommendedName>
</protein>
<gene>
    <name evidence="2" type="ORF">METZ01_LOCUS453579</name>
</gene>
<evidence type="ECO:0000259" key="1">
    <source>
        <dbReference type="Pfam" id="PF04760"/>
    </source>
</evidence>
<dbReference type="InterPro" id="IPR009061">
    <property type="entry name" value="DNA-bd_dom_put_sf"/>
</dbReference>
<sequence length="85" mass="9325">MKDISVEELAKIVGTPEEKILSQMKEAGLNQTSASDLVTDQDKKILLDFLKGQQGKASKTISLKRKKPAESAVKQTTIAIKRKKA</sequence>
<accession>A0A383A0J9</accession>
<reference evidence="2" key="1">
    <citation type="submission" date="2018-05" db="EMBL/GenBank/DDBJ databases">
        <authorList>
            <person name="Lanie J.A."/>
            <person name="Ng W.-L."/>
            <person name="Kazmierczak K.M."/>
            <person name="Andrzejewski T.M."/>
            <person name="Davidsen T.M."/>
            <person name="Wayne K.J."/>
            <person name="Tettelin H."/>
            <person name="Glass J.I."/>
            <person name="Rusch D."/>
            <person name="Podicherti R."/>
            <person name="Tsui H.-C.T."/>
            <person name="Winkler M.E."/>
        </authorList>
    </citation>
    <scope>NUCLEOTIDE SEQUENCE</scope>
</reference>
<proteinExistence type="predicted"/>